<dbReference type="EMBL" id="DS268482">
    <property type="protein sequence ID" value="EFP10094.1"/>
    <property type="molecule type" value="Genomic_DNA"/>
</dbReference>
<accession>E3MVF6</accession>
<dbReference type="InterPro" id="IPR035500">
    <property type="entry name" value="NHR-like_dom_sf"/>
</dbReference>
<dbReference type="SUPFAM" id="SSF48508">
    <property type="entry name" value="Nuclear receptor ligand-binding domain"/>
    <property type="match status" value="1"/>
</dbReference>
<evidence type="ECO:0000313" key="6">
    <source>
        <dbReference type="EMBL" id="EFP10094.1"/>
    </source>
</evidence>
<keyword evidence="7" id="KW-1185">Reference proteome</keyword>
<reference evidence="6" key="1">
    <citation type="submission" date="2007-07" db="EMBL/GenBank/DDBJ databases">
        <title>PCAP assembly of the Caenorhabditis remanei genome.</title>
        <authorList>
            <consortium name="The Caenorhabditis remanei Sequencing Consortium"/>
            <person name="Wilson R.K."/>
        </authorList>
    </citation>
    <scope>NUCLEOTIDE SEQUENCE [LARGE SCALE GENOMIC DNA]</scope>
    <source>
        <strain evidence="6">PB4641</strain>
    </source>
</reference>
<gene>
    <name evidence="6" type="ORF">CRE_24611</name>
</gene>
<dbReference type="Pfam" id="PF00104">
    <property type="entry name" value="Hormone_recep"/>
    <property type="match status" value="1"/>
</dbReference>
<evidence type="ECO:0000256" key="2">
    <source>
        <dbReference type="ARBA" id="ARBA00023015"/>
    </source>
</evidence>
<organism evidence="7">
    <name type="scientific">Caenorhabditis remanei</name>
    <name type="common">Caenorhabditis vulgaris</name>
    <dbReference type="NCBI Taxonomy" id="31234"/>
    <lineage>
        <taxon>Eukaryota</taxon>
        <taxon>Metazoa</taxon>
        <taxon>Ecdysozoa</taxon>
        <taxon>Nematoda</taxon>
        <taxon>Chromadorea</taxon>
        <taxon>Rhabditida</taxon>
        <taxon>Rhabditina</taxon>
        <taxon>Rhabditomorpha</taxon>
        <taxon>Rhabditoidea</taxon>
        <taxon>Rhabditidae</taxon>
        <taxon>Peloderinae</taxon>
        <taxon>Caenorhabditis</taxon>
    </lineage>
</organism>
<dbReference type="Gene3D" id="1.10.565.10">
    <property type="entry name" value="Retinoid X Receptor"/>
    <property type="match status" value="1"/>
</dbReference>
<dbReference type="SMART" id="SM00430">
    <property type="entry name" value="HOLI"/>
    <property type="match status" value="1"/>
</dbReference>
<dbReference type="eggNOG" id="KOG3575">
    <property type="taxonomic scope" value="Eukaryota"/>
</dbReference>
<dbReference type="InParanoid" id="E3MVF6"/>
<dbReference type="Proteomes" id="UP000008281">
    <property type="component" value="Unassembled WGS sequence"/>
</dbReference>
<dbReference type="PANTHER" id="PTHR46397:SF4">
    <property type="entry name" value="NR LBD DOMAIN-CONTAINING PROTEIN-RELATED"/>
    <property type="match status" value="1"/>
</dbReference>
<dbReference type="PROSITE" id="PS51843">
    <property type="entry name" value="NR_LBD"/>
    <property type="match status" value="1"/>
</dbReference>
<evidence type="ECO:0000313" key="7">
    <source>
        <dbReference type="Proteomes" id="UP000008281"/>
    </source>
</evidence>
<dbReference type="HOGENOM" id="CLU_1273282_0_0_1"/>
<dbReference type="OMA" id="QHYLAVI"/>
<dbReference type="STRING" id="31234.E3MVF6"/>
<evidence type="ECO:0000256" key="4">
    <source>
        <dbReference type="ARBA" id="ARBA00023170"/>
    </source>
</evidence>
<protein>
    <recommendedName>
        <fullName evidence="5">NR LBD domain-containing protein</fullName>
    </recommendedName>
</protein>
<name>E3MVF6_CAERE</name>
<evidence type="ECO:0000256" key="3">
    <source>
        <dbReference type="ARBA" id="ARBA00023163"/>
    </source>
</evidence>
<dbReference type="InterPro" id="IPR000536">
    <property type="entry name" value="Nucl_hrmn_rcpt_lig-bd"/>
</dbReference>
<dbReference type="OrthoDB" id="10345990at2759"/>
<comment type="similarity">
    <text evidence="1">Belongs to the nuclear hormone receptor family.</text>
</comment>
<keyword evidence="4" id="KW-0675">Receptor</keyword>
<evidence type="ECO:0000256" key="1">
    <source>
        <dbReference type="ARBA" id="ARBA00005993"/>
    </source>
</evidence>
<keyword evidence="2" id="KW-0805">Transcription regulation</keyword>
<dbReference type="AlphaFoldDB" id="E3MVF6"/>
<dbReference type="PANTHER" id="PTHR46397">
    <property type="entry name" value="NUCLEAR HORMONE RECEPTOR FAMILY-RELATED"/>
    <property type="match status" value="1"/>
</dbReference>
<proteinExistence type="inferred from homology"/>
<evidence type="ECO:0000259" key="5">
    <source>
        <dbReference type="PROSITE" id="PS51843"/>
    </source>
</evidence>
<sequence>MVIAPEARQSPESDSEVFGKHLATNPQELLSFYVEHSKSSLVKLRGSLVALMQNPLNQLPAIKLQTDEVAFDLCSLSPGADLLQNPDLEILFRHCSFASLWMNLAYICTECQLSESENETVLTKFIRRLLTGITPEFRRLKLDPVEFAALKAICVWKVSPLNNNSTAKVIAGEQYLGVAKALNEYHQTKNLLDFEKAGRLADITSLLAPISAIYQEMSMIYAALNINDSYSGDFF</sequence>
<keyword evidence="3" id="KW-0804">Transcription</keyword>
<feature type="domain" description="NR LBD" evidence="5">
    <location>
        <begin position="33"/>
        <end position="235"/>
    </location>
</feature>